<dbReference type="Gene3D" id="2.60.40.10">
    <property type="entry name" value="Immunoglobulins"/>
    <property type="match status" value="1"/>
</dbReference>
<keyword evidence="1" id="KW-1133">Transmembrane helix</keyword>
<dbReference type="InterPro" id="IPR036179">
    <property type="entry name" value="Ig-like_dom_sf"/>
</dbReference>
<sequence length="184" mass="19928">MIWFILLVSSVCAFSSAGESMTYDAPELTSRIRLIVVDGTTVKVKTSGTALLPCSAPAGTNSVQWIKPNSGNSVVLSAVGGQIVSTSSKLSFKSFTDFSAVLRDVSKEDAVIYACKYGNDETQYVDVEIDETATDYVTTDAINYYVPALIVFVCLLGVALTVYCADRAVKYYINTIFETFPFVV</sequence>
<keyword evidence="1" id="KW-0812">Transmembrane</keyword>
<protein>
    <recommendedName>
        <fullName evidence="2">Ig-like domain-containing protein</fullName>
    </recommendedName>
</protein>
<keyword evidence="1" id="KW-0472">Membrane</keyword>
<dbReference type="KEGG" id="vg:3197070"/>
<evidence type="ECO:0000313" key="4">
    <source>
        <dbReference type="Proteomes" id="UP000172127"/>
    </source>
</evidence>
<reference evidence="3 4" key="1">
    <citation type="journal article" date="2004" name="J. Virol.">
        <title>Functional genomics analysis of Singapore grouper iridovirus: complete sequence determination and proteomic analysis.</title>
        <authorList>
            <person name="Song W.J."/>
            <person name="Qin Q.W."/>
            <person name="Qiu J."/>
            <person name="Huang C.H."/>
            <person name="Wang F."/>
            <person name="Hew C.L."/>
        </authorList>
    </citation>
    <scope>NUCLEOTIDE SEQUENCE [LARGE SCALE GENOMIC DNA]</scope>
</reference>
<name>Q5YFD4_9VIRU</name>
<organism evidence="3 4">
    <name type="scientific">Singapore grouper iridovirus</name>
    <dbReference type="NCBI Taxonomy" id="262968"/>
    <lineage>
        <taxon>Viruses</taxon>
        <taxon>Varidnaviria</taxon>
        <taxon>Bamfordvirae</taxon>
        <taxon>Nucleocytoviricota</taxon>
        <taxon>Megaviricetes</taxon>
        <taxon>Pimascovirales</taxon>
        <taxon>Pimascovirales incertae sedis</taxon>
        <taxon>Iridoviridae</taxon>
        <taxon>Alphairidovirinae</taxon>
        <taxon>Ranavirus</taxon>
        <taxon>Ranavirus epinephelus1</taxon>
    </lineage>
</organism>
<dbReference type="SUPFAM" id="SSF48726">
    <property type="entry name" value="Immunoglobulin"/>
    <property type="match status" value="1"/>
</dbReference>
<dbReference type="InterPro" id="IPR013783">
    <property type="entry name" value="Ig-like_fold"/>
</dbReference>
<dbReference type="PROSITE" id="PS50835">
    <property type="entry name" value="IG_LIKE"/>
    <property type="match status" value="1"/>
</dbReference>
<evidence type="ECO:0000259" key="2">
    <source>
        <dbReference type="PROSITE" id="PS50835"/>
    </source>
</evidence>
<dbReference type="GeneID" id="3197070"/>
<gene>
    <name evidence="3" type="ORF">ORF131R</name>
</gene>
<dbReference type="Proteomes" id="UP000172127">
    <property type="component" value="Segment"/>
</dbReference>
<dbReference type="RefSeq" id="YP_164226.1">
    <property type="nucleotide sequence ID" value="NC_006549.1"/>
</dbReference>
<dbReference type="EMBL" id="AY521625">
    <property type="protein sequence ID" value="AAS18146.1"/>
    <property type="molecule type" value="Genomic_DNA"/>
</dbReference>
<evidence type="ECO:0000313" key="3">
    <source>
        <dbReference type="EMBL" id="AAS18146.1"/>
    </source>
</evidence>
<feature type="transmembrane region" description="Helical" evidence="1">
    <location>
        <begin position="144"/>
        <end position="165"/>
    </location>
</feature>
<accession>Q5YFD4</accession>
<evidence type="ECO:0000256" key="1">
    <source>
        <dbReference type="SAM" id="Phobius"/>
    </source>
</evidence>
<proteinExistence type="predicted"/>
<keyword evidence="4" id="KW-1185">Reference proteome</keyword>
<feature type="domain" description="Ig-like" evidence="2">
    <location>
        <begin position="26"/>
        <end position="126"/>
    </location>
</feature>
<dbReference type="InterPro" id="IPR007110">
    <property type="entry name" value="Ig-like_dom"/>
</dbReference>